<keyword evidence="3" id="KW-1185">Reference proteome</keyword>
<dbReference type="EMBL" id="RJJD01000004">
    <property type="protein sequence ID" value="RNI28564.1"/>
    <property type="molecule type" value="Genomic_DNA"/>
</dbReference>
<evidence type="ECO:0000313" key="2">
    <source>
        <dbReference type="EMBL" id="RNI28564.1"/>
    </source>
</evidence>
<reference evidence="2 3" key="1">
    <citation type="submission" date="2018-11" db="EMBL/GenBank/DDBJ databases">
        <title>Rufibacter latericius sp. nov., isolated from water in Baiyang Lake.</title>
        <authorList>
            <person name="Yang Y."/>
        </authorList>
    </citation>
    <scope>NUCLEOTIDE SEQUENCE [LARGE SCALE GENOMIC DNA]</scope>
    <source>
        <strain evidence="2 3">R-22-1c-1</strain>
    </source>
</reference>
<feature type="transmembrane region" description="Helical" evidence="1">
    <location>
        <begin position="12"/>
        <end position="31"/>
    </location>
</feature>
<name>A0A3M9MSR4_9BACT</name>
<evidence type="ECO:0000256" key="1">
    <source>
        <dbReference type="SAM" id="Phobius"/>
    </source>
</evidence>
<proteinExistence type="predicted"/>
<protein>
    <submittedName>
        <fullName evidence="2">Uncharacterized protein</fullName>
    </submittedName>
</protein>
<evidence type="ECO:0000313" key="3">
    <source>
        <dbReference type="Proteomes" id="UP000272117"/>
    </source>
</evidence>
<keyword evidence="1" id="KW-1133">Transmembrane helix</keyword>
<dbReference type="AlphaFoldDB" id="A0A3M9MSR4"/>
<sequence length="202" mass="23149">MYNIKRTEVFKLSLISSTLLFLAILFSNMLWSMFNFFFAFLLFSLVIFFTITLISSLTFWVKNRSKYSNTFMPVLIGIACLVIIIILPLNYMRNRVGFFLFRNDYEKAADFASKVEIKPNQNTLELPSEYTYLSVGGGEVSIDNMDSGKAILFYTFRGSPDGLKGFLKTPKGVGIEEYKSISPYEIYEDIDLGNGWFYLSGD</sequence>
<dbReference type="Proteomes" id="UP000272117">
    <property type="component" value="Unassembled WGS sequence"/>
</dbReference>
<feature type="transmembrane region" description="Helical" evidence="1">
    <location>
        <begin position="73"/>
        <end position="92"/>
    </location>
</feature>
<comment type="caution">
    <text evidence="2">The sequence shown here is derived from an EMBL/GenBank/DDBJ whole genome shotgun (WGS) entry which is preliminary data.</text>
</comment>
<organism evidence="2 3">
    <name type="scientific">Rufibacter latericius</name>
    <dbReference type="NCBI Taxonomy" id="2487040"/>
    <lineage>
        <taxon>Bacteria</taxon>
        <taxon>Pseudomonadati</taxon>
        <taxon>Bacteroidota</taxon>
        <taxon>Cytophagia</taxon>
        <taxon>Cytophagales</taxon>
        <taxon>Hymenobacteraceae</taxon>
        <taxon>Rufibacter</taxon>
    </lineage>
</organism>
<accession>A0A3M9MSR4</accession>
<keyword evidence="1" id="KW-0472">Membrane</keyword>
<keyword evidence="1" id="KW-0812">Transmembrane</keyword>
<gene>
    <name evidence="2" type="ORF">EFB08_07940</name>
</gene>
<feature type="transmembrane region" description="Helical" evidence="1">
    <location>
        <begin position="37"/>
        <end position="61"/>
    </location>
</feature>